<dbReference type="Proteomes" id="UP000091820">
    <property type="component" value="Unassembled WGS sequence"/>
</dbReference>
<dbReference type="InterPro" id="IPR029313">
    <property type="entry name" value="FANCI_S3"/>
</dbReference>
<evidence type="ECO:0000313" key="3">
    <source>
        <dbReference type="Proteomes" id="UP000091820"/>
    </source>
</evidence>
<dbReference type="STRING" id="37001.A0A1A9W6Q9"/>
<reference evidence="3" key="1">
    <citation type="submission" date="2014-03" db="EMBL/GenBank/DDBJ databases">
        <authorList>
            <person name="Aksoy S."/>
            <person name="Warren W."/>
            <person name="Wilson R.K."/>
        </authorList>
    </citation>
    <scope>NUCLEOTIDE SEQUENCE [LARGE SCALE GENOMIC DNA]</scope>
    <source>
        <strain evidence="3">IAEA</strain>
    </source>
</reference>
<name>A0A1A9W6Q9_9MUSC</name>
<proteinExistence type="predicted"/>
<sequence length="156" mass="17360">MLWKEFDLTSASLATQCFRQCLNTANKLYKNKFSDVFVRSFDVQAVNKNSECILVLQNTIQTYIQEELSDHEESMFNASEGCNRNYYNIRLGCRIVRRFDPTSEFDGTAKDSISFLNSDLSTHAPGTDASNAVNSSAAGAGLLSSADFEVAIDENQ</sequence>
<reference evidence="2" key="2">
    <citation type="submission" date="2020-05" db="UniProtKB">
        <authorList>
            <consortium name="EnsemblMetazoa"/>
        </authorList>
    </citation>
    <scope>IDENTIFICATION</scope>
    <source>
        <strain evidence="2">IAEA</strain>
    </source>
</reference>
<organism evidence="2 3">
    <name type="scientific">Glossina brevipalpis</name>
    <dbReference type="NCBI Taxonomy" id="37001"/>
    <lineage>
        <taxon>Eukaryota</taxon>
        <taxon>Metazoa</taxon>
        <taxon>Ecdysozoa</taxon>
        <taxon>Arthropoda</taxon>
        <taxon>Hexapoda</taxon>
        <taxon>Insecta</taxon>
        <taxon>Pterygota</taxon>
        <taxon>Neoptera</taxon>
        <taxon>Endopterygota</taxon>
        <taxon>Diptera</taxon>
        <taxon>Brachycera</taxon>
        <taxon>Muscomorpha</taxon>
        <taxon>Hippoboscoidea</taxon>
        <taxon>Glossinidae</taxon>
        <taxon>Glossina</taxon>
    </lineage>
</organism>
<evidence type="ECO:0000313" key="2">
    <source>
        <dbReference type="EnsemblMetazoa" id="GBRI008227-PA"/>
    </source>
</evidence>
<dbReference type="AlphaFoldDB" id="A0A1A9W6Q9"/>
<dbReference type="EnsemblMetazoa" id="GBRI008227-RA">
    <property type="protein sequence ID" value="GBRI008227-PA"/>
    <property type="gene ID" value="GBRI008227"/>
</dbReference>
<feature type="domain" description="FANCI solenoid 3" evidence="1">
    <location>
        <begin position="2"/>
        <end position="72"/>
    </location>
</feature>
<keyword evidence="3" id="KW-1185">Reference proteome</keyword>
<evidence type="ECO:0000259" key="1">
    <source>
        <dbReference type="Pfam" id="PF14677"/>
    </source>
</evidence>
<accession>A0A1A9W6Q9</accession>
<protein>
    <submittedName>
        <fullName evidence="2">FANCI_S3 domain-containing protein</fullName>
    </submittedName>
</protein>
<dbReference type="VEuPathDB" id="VectorBase:GBRI008227"/>
<dbReference type="Pfam" id="PF14677">
    <property type="entry name" value="FANCI_S3"/>
    <property type="match status" value="1"/>
</dbReference>